<dbReference type="PROSITE" id="PS51257">
    <property type="entry name" value="PROKAR_LIPOPROTEIN"/>
    <property type="match status" value="1"/>
</dbReference>
<name>A0A3B1BX78_9ZZZZ</name>
<gene>
    <name evidence="2" type="ORF">MNBD_IGNAVI01-525</name>
</gene>
<proteinExistence type="predicted"/>
<dbReference type="Pfam" id="PF10988">
    <property type="entry name" value="DUF2807"/>
    <property type="match status" value="1"/>
</dbReference>
<dbReference type="InterPro" id="IPR021255">
    <property type="entry name" value="DUF2807"/>
</dbReference>
<dbReference type="Gene3D" id="2.160.20.120">
    <property type="match status" value="1"/>
</dbReference>
<accession>A0A3B1BX78</accession>
<evidence type="ECO:0000313" key="2">
    <source>
        <dbReference type="EMBL" id="VAX20402.1"/>
    </source>
</evidence>
<sequence>MKKLLTIIFLIQFTAAYGCTRYDGSDIQGGDRVIKTYDISDFTKLEVSDAFEINVKVGEKASLKITGDENILPYIDVENEDNKLAIEFKKDFINAGNILVEITVKDLKSVDLSGACKITVEGISSDSFELEMSGACSGELSGKVKKLEIDLSGATNLDASQLIAEEVIIEASGASNAELYAVLSVDAEASGASNITIYGDPEKMETDASGASNIKSK</sequence>
<dbReference type="AlphaFoldDB" id="A0A3B1BX78"/>
<reference evidence="2" key="1">
    <citation type="submission" date="2018-06" db="EMBL/GenBank/DDBJ databases">
        <authorList>
            <person name="Zhirakovskaya E."/>
        </authorList>
    </citation>
    <scope>NUCLEOTIDE SEQUENCE</scope>
</reference>
<feature type="domain" description="Putative auto-transporter adhesin head GIN" evidence="1">
    <location>
        <begin position="41"/>
        <end position="201"/>
    </location>
</feature>
<protein>
    <recommendedName>
        <fullName evidence="1">Putative auto-transporter adhesin head GIN domain-containing protein</fullName>
    </recommendedName>
</protein>
<dbReference type="EMBL" id="UOGD01000167">
    <property type="protein sequence ID" value="VAX20402.1"/>
    <property type="molecule type" value="Genomic_DNA"/>
</dbReference>
<organism evidence="2">
    <name type="scientific">hydrothermal vent metagenome</name>
    <dbReference type="NCBI Taxonomy" id="652676"/>
    <lineage>
        <taxon>unclassified sequences</taxon>
        <taxon>metagenomes</taxon>
        <taxon>ecological metagenomes</taxon>
    </lineage>
</organism>
<evidence type="ECO:0000259" key="1">
    <source>
        <dbReference type="Pfam" id="PF10988"/>
    </source>
</evidence>